<protein>
    <submittedName>
        <fullName evidence="1">Uncharacterized protein</fullName>
    </submittedName>
</protein>
<name>A0AAV9U8U0_9PEZI</name>
<proteinExistence type="predicted"/>
<sequence length="165" mass="19203">MAVDSMQRCTYPPHKQYYQCACEQKRMSSNRLSLSHWERYVPHRNMYDKGFPSSSTIMIKTSDEQISNVISRPDRWETPKKRVTLKGNSRRQFSHLHTSRAWPDPEVVYRKGAEPVDNSLGPPRPLTSLDSSLSQQGACCPSLEYTSNLRRCFDVMAFTVHDRFR</sequence>
<dbReference type="AlphaFoldDB" id="A0AAV9U8U0"/>
<dbReference type="Proteomes" id="UP001375240">
    <property type="component" value="Unassembled WGS sequence"/>
</dbReference>
<comment type="caution">
    <text evidence="1">The sequence shown here is derived from an EMBL/GenBank/DDBJ whole genome shotgun (WGS) entry which is preliminary data.</text>
</comment>
<evidence type="ECO:0000313" key="2">
    <source>
        <dbReference type="Proteomes" id="UP001375240"/>
    </source>
</evidence>
<accession>A0AAV9U8U0</accession>
<dbReference type="EMBL" id="JAVHNQ010000011">
    <property type="protein sequence ID" value="KAK6336333.1"/>
    <property type="molecule type" value="Genomic_DNA"/>
</dbReference>
<reference evidence="1 2" key="1">
    <citation type="submission" date="2019-10" db="EMBL/GenBank/DDBJ databases">
        <authorList>
            <person name="Palmer J.M."/>
        </authorList>
    </citation>
    <scope>NUCLEOTIDE SEQUENCE [LARGE SCALE GENOMIC DNA]</scope>
    <source>
        <strain evidence="1 2">TWF696</strain>
    </source>
</reference>
<keyword evidence="2" id="KW-1185">Reference proteome</keyword>
<evidence type="ECO:0000313" key="1">
    <source>
        <dbReference type="EMBL" id="KAK6336333.1"/>
    </source>
</evidence>
<organism evidence="1 2">
    <name type="scientific">Orbilia brochopaga</name>
    <dbReference type="NCBI Taxonomy" id="3140254"/>
    <lineage>
        <taxon>Eukaryota</taxon>
        <taxon>Fungi</taxon>
        <taxon>Dikarya</taxon>
        <taxon>Ascomycota</taxon>
        <taxon>Pezizomycotina</taxon>
        <taxon>Orbiliomycetes</taxon>
        <taxon>Orbiliales</taxon>
        <taxon>Orbiliaceae</taxon>
        <taxon>Orbilia</taxon>
    </lineage>
</organism>
<gene>
    <name evidence="1" type="ORF">TWF696_001894</name>
</gene>